<proteinExistence type="predicted"/>
<keyword evidence="2" id="KW-1185">Reference proteome</keyword>
<name>A0ABM7SGE9_9HELI</name>
<evidence type="ECO:0000313" key="2">
    <source>
        <dbReference type="Proteomes" id="UP000826146"/>
    </source>
</evidence>
<sequence>MSMKEVIAFFKDEKVAQSLRANSSTIATAIHEKQSDGRLKITLAPYDKQQRAIASNAPMRVYLVKRMDTDLEKVFADKEMVVLQ</sequence>
<reference evidence="1 2" key="1">
    <citation type="submission" date="2021-07" db="EMBL/GenBank/DDBJ databases">
        <title>Novel Helicobacter sp. Isolated from a cat.</title>
        <authorList>
            <person name="Rimbara E."/>
            <person name="Suzuki M."/>
        </authorList>
    </citation>
    <scope>NUCLEOTIDE SEQUENCE [LARGE SCALE GENOMIC DNA]</scope>
    <source>
        <strain evidence="2">NHP19-012</strain>
    </source>
</reference>
<gene>
    <name evidence="1" type="ORF">NHP190012_16130</name>
</gene>
<dbReference type="EMBL" id="AP024819">
    <property type="protein sequence ID" value="BCZ19971.1"/>
    <property type="molecule type" value="Genomic_DNA"/>
</dbReference>
<evidence type="ECO:0000313" key="1">
    <source>
        <dbReference type="EMBL" id="BCZ19971.1"/>
    </source>
</evidence>
<accession>A0ABM7SGE9</accession>
<dbReference type="Proteomes" id="UP000826146">
    <property type="component" value="Chromosome"/>
</dbReference>
<protein>
    <submittedName>
        <fullName evidence="1">Uncharacterized protein</fullName>
    </submittedName>
</protein>
<organism evidence="1 2">
    <name type="scientific">Helicobacter gastrofelis</name>
    <dbReference type="NCBI Taxonomy" id="2849642"/>
    <lineage>
        <taxon>Bacteria</taxon>
        <taxon>Pseudomonadati</taxon>
        <taxon>Campylobacterota</taxon>
        <taxon>Epsilonproteobacteria</taxon>
        <taxon>Campylobacterales</taxon>
        <taxon>Helicobacteraceae</taxon>
        <taxon>Helicobacter</taxon>
    </lineage>
</organism>